<protein>
    <submittedName>
        <fullName evidence="2">Uncharacterized protein</fullName>
    </submittedName>
</protein>
<proteinExistence type="predicted"/>
<evidence type="ECO:0000313" key="3">
    <source>
        <dbReference type="Proteomes" id="UP001234178"/>
    </source>
</evidence>
<gene>
    <name evidence="2" type="ORF">OUZ56_005089</name>
</gene>
<dbReference type="Proteomes" id="UP001234178">
    <property type="component" value="Unassembled WGS sequence"/>
</dbReference>
<dbReference type="EMBL" id="JAOYFB010000001">
    <property type="protein sequence ID" value="KAK4003318.1"/>
    <property type="molecule type" value="Genomic_DNA"/>
</dbReference>
<evidence type="ECO:0000256" key="1">
    <source>
        <dbReference type="SAM" id="MobiDB-lite"/>
    </source>
</evidence>
<keyword evidence="3" id="KW-1185">Reference proteome</keyword>
<accession>A0ABQ9YRS9</accession>
<reference evidence="2 3" key="1">
    <citation type="journal article" date="2023" name="Nucleic Acids Res.">
        <title>The hologenome of Daphnia magna reveals possible DNA methylation and microbiome-mediated evolution of the host genome.</title>
        <authorList>
            <person name="Chaturvedi A."/>
            <person name="Li X."/>
            <person name="Dhandapani V."/>
            <person name="Marshall H."/>
            <person name="Kissane S."/>
            <person name="Cuenca-Cambronero M."/>
            <person name="Asole G."/>
            <person name="Calvet F."/>
            <person name="Ruiz-Romero M."/>
            <person name="Marangio P."/>
            <person name="Guigo R."/>
            <person name="Rago D."/>
            <person name="Mirbahai L."/>
            <person name="Eastwood N."/>
            <person name="Colbourne J.K."/>
            <person name="Zhou J."/>
            <person name="Mallon E."/>
            <person name="Orsini L."/>
        </authorList>
    </citation>
    <scope>NUCLEOTIDE SEQUENCE [LARGE SCALE GENOMIC DNA]</scope>
    <source>
        <strain evidence="2">LRV0_1</strain>
    </source>
</reference>
<organism evidence="2 3">
    <name type="scientific">Daphnia magna</name>
    <dbReference type="NCBI Taxonomy" id="35525"/>
    <lineage>
        <taxon>Eukaryota</taxon>
        <taxon>Metazoa</taxon>
        <taxon>Ecdysozoa</taxon>
        <taxon>Arthropoda</taxon>
        <taxon>Crustacea</taxon>
        <taxon>Branchiopoda</taxon>
        <taxon>Diplostraca</taxon>
        <taxon>Cladocera</taxon>
        <taxon>Anomopoda</taxon>
        <taxon>Daphniidae</taxon>
        <taxon>Daphnia</taxon>
    </lineage>
</organism>
<sequence>MNGLYANEALQDRQTDGRHSQTTTNAVQVFTSNEMRNDDAQQLFADDRIATTSSASDRLTRTSIANLNKKFVLLT</sequence>
<evidence type="ECO:0000313" key="2">
    <source>
        <dbReference type="EMBL" id="KAK4003318.1"/>
    </source>
</evidence>
<name>A0ABQ9YRS9_9CRUS</name>
<feature type="region of interest" description="Disordered" evidence="1">
    <location>
        <begin position="1"/>
        <end position="23"/>
    </location>
</feature>
<feature type="compositionally biased region" description="Basic and acidic residues" evidence="1">
    <location>
        <begin position="10"/>
        <end position="19"/>
    </location>
</feature>
<comment type="caution">
    <text evidence="2">The sequence shown here is derived from an EMBL/GenBank/DDBJ whole genome shotgun (WGS) entry which is preliminary data.</text>
</comment>